<evidence type="ECO:0000313" key="2">
    <source>
        <dbReference type="Proteomes" id="UP000067111"/>
    </source>
</evidence>
<protein>
    <submittedName>
        <fullName evidence="1">Uncharacterized protein</fullName>
    </submittedName>
</protein>
<dbReference type="AlphaFoldDB" id="A0A0X7K0K0"/>
<dbReference type="EMBL" id="LRMR01000029">
    <property type="protein sequence ID" value="KWU49176.1"/>
    <property type="molecule type" value="Genomic_DNA"/>
</dbReference>
<dbReference type="OrthoDB" id="7021542at2"/>
<comment type="caution">
    <text evidence="1">The sequence shown here is derived from an EMBL/GenBank/DDBJ whole genome shotgun (WGS) entry which is preliminary data.</text>
</comment>
<sequence length="148" mass="16876">MFRTEDSDAIGVPGLFGEGLMHWQGVSRLLRSHWYHLTVRITEQGRSTEYTRMIEGEHRLQQMLVQQGAGEVIVDVQVVTPPWMNNCDGWGMERVVKVTVGDDNCDFEVSLIEVDSGAIYHNSHRPGFQIQSLQNCRPIFIETMIRSA</sequence>
<gene>
    <name evidence="1" type="ORF">AWV77_19180</name>
</gene>
<reference evidence="2" key="1">
    <citation type="submission" date="2016-01" db="EMBL/GenBank/DDBJ databases">
        <authorList>
            <person name="Gamez R.M."/>
            <person name="Rodriguez F."/>
            <person name="Bernal J.F."/>
            <person name="Agarwala R."/>
            <person name="Landsman D."/>
            <person name="Marino-Ramirez L."/>
        </authorList>
    </citation>
    <scope>NUCLEOTIDE SEQUENCE [LARGE SCALE GENOMIC DNA]</scope>
    <source>
        <strain evidence="2">Ps006</strain>
    </source>
</reference>
<dbReference type="Proteomes" id="UP000067111">
    <property type="component" value="Unassembled WGS sequence"/>
</dbReference>
<organism evidence="1 2">
    <name type="scientific">Pseudomonas palleroniana</name>
    <dbReference type="NCBI Taxonomy" id="191390"/>
    <lineage>
        <taxon>Bacteria</taxon>
        <taxon>Pseudomonadati</taxon>
        <taxon>Pseudomonadota</taxon>
        <taxon>Gammaproteobacteria</taxon>
        <taxon>Pseudomonadales</taxon>
        <taxon>Pseudomonadaceae</taxon>
        <taxon>Pseudomonas</taxon>
    </lineage>
</organism>
<dbReference type="RefSeq" id="WP_060755762.1">
    <property type="nucleotide sequence ID" value="NZ_LRMR01000029.1"/>
</dbReference>
<proteinExistence type="predicted"/>
<accession>A0A0X7K0K0</accession>
<evidence type="ECO:0000313" key="1">
    <source>
        <dbReference type="EMBL" id="KWU49176.1"/>
    </source>
</evidence>
<name>A0A0X7K0K0_9PSED</name>